<sequence>MTTESKFINKTYFETFMLDIETKHPVQVLGEAFLAEQTKEVYDLSFIRFAQGEVYFHSKDYESAIFKWENINNELAPWAKKNIADAYYELGMLVEAEDIYTQIHTDNDVLRVEVAMQLFNLYVEREKLEGAYKQLRKAISVNPDYPEVTSTARMFYEEQEDWNHAIELAVNESIRTKSPHWFERLSLYVQQERHAEGFAPEYFQNVLIALLESDKRVFEEVTAGLWNSYKNHPLYLSWIKTINSVFLNVEKNSSVSWNVVADLHQETYLDLIDGRYLVKELEGIVPDLLSNWLKISNQSNSLFAAAAVMSWAEVFPTAISADTLHDAETRIFRYEHDSIQVNYTVELFKTLINWAKNNHLEVGHHKKWLFSQLTNLNQKHIVVTGTAQNGKTSFLNSLIGEKLLGDEACPIFIRADGEKAELNEITAEGTRVLNDLGEHQAGAIVDLKWPSTFLEEQNYSLISTSEFDVKNVEGNETLDFVPLSDGLLYVLDAQTPFTEEELHVLVKIKERAPEIPVHFVINKMDTAFHEAEATQIIEETKNRINEFFPDARVYPYSSLRAANKQHPGLATFMDANFKLRSKAVEERRTSKLLQLIRSTLTELLNSRIAMEDNLVSTVAFNEDILGRLKGFIHHLQDAEQEKIRTVSENYRAVTQEMKREVKLTIPKLLRECSSLVKEDSNFSTLHHELNEQMNIKIQHYMQEDLLPRFRGELQLWLDSSNRELLESQEYLREMSQTFNGLYKEDRMRLECDFRVIEDWRRDVNRMLSRADVEKENILNRPNTTQFLLKSAGRLFGSIQSNNQLLYNQYKKYIENERFEDVTESVIRKFFLEFDLFEKALKADVSLFYQASFTELDETVIDTEQTIENANQKLAQMKASPERYYDPLKLFEVRLLQYEFMVKVCEDNANIPTH</sequence>
<keyword evidence="4" id="KW-1185">Reference proteome</keyword>
<gene>
    <name evidence="3" type="ORF">JOC95_000597</name>
</gene>
<dbReference type="PROSITE" id="PS50005">
    <property type="entry name" value="TPR"/>
    <property type="match status" value="1"/>
</dbReference>
<feature type="repeat" description="TPR" evidence="1">
    <location>
        <begin position="112"/>
        <end position="145"/>
    </location>
</feature>
<name>A0ABS2NWY7_9BACI</name>
<protein>
    <submittedName>
        <fullName evidence="3">GTPase SAR1 family protein</fullName>
    </submittedName>
</protein>
<dbReference type="PANTHER" id="PTHR43681">
    <property type="entry name" value="TRANSMEMBRANE GTPASE FZO"/>
    <property type="match status" value="1"/>
</dbReference>
<evidence type="ECO:0000313" key="4">
    <source>
        <dbReference type="Proteomes" id="UP000737402"/>
    </source>
</evidence>
<keyword evidence="2" id="KW-0175">Coiled coil</keyword>
<dbReference type="PANTHER" id="PTHR43681:SF1">
    <property type="entry name" value="SARCALUMENIN"/>
    <property type="match status" value="1"/>
</dbReference>
<dbReference type="InterPro" id="IPR019734">
    <property type="entry name" value="TPR_rpt"/>
</dbReference>
<dbReference type="Gene3D" id="1.25.40.10">
    <property type="entry name" value="Tetratricopeptide repeat domain"/>
    <property type="match status" value="2"/>
</dbReference>
<dbReference type="InterPro" id="IPR051943">
    <property type="entry name" value="TRAFAC_Dynamin-like_GTPase"/>
</dbReference>
<comment type="caution">
    <text evidence="3">The sequence shown here is derived from an EMBL/GenBank/DDBJ whole genome shotgun (WGS) entry which is preliminary data.</text>
</comment>
<organism evidence="3 4">
    <name type="scientific">Sutcliffiella tianshenii</name>
    <dbReference type="NCBI Taxonomy" id="1463404"/>
    <lineage>
        <taxon>Bacteria</taxon>
        <taxon>Bacillati</taxon>
        <taxon>Bacillota</taxon>
        <taxon>Bacilli</taxon>
        <taxon>Bacillales</taxon>
        <taxon>Bacillaceae</taxon>
        <taxon>Sutcliffiella</taxon>
    </lineage>
</organism>
<dbReference type="Gene3D" id="3.40.50.300">
    <property type="entry name" value="P-loop containing nucleotide triphosphate hydrolases"/>
    <property type="match status" value="1"/>
</dbReference>
<dbReference type="Proteomes" id="UP000737402">
    <property type="component" value="Unassembled WGS sequence"/>
</dbReference>
<accession>A0ABS2NWY7</accession>
<evidence type="ECO:0000256" key="2">
    <source>
        <dbReference type="SAM" id="Coils"/>
    </source>
</evidence>
<dbReference type="SUPFAM" id="SSF48452">
    <property type="entry name" value="TPR-like"/>
    <property type="match status" value="1"/>
</dbReference>
<dbReference type="EMBL" id="JAFBED010000001">
    <property type="protein sequence ID" value="MBM7618755.1"/>
    <property type="molecule type" value="Genomic_DNA"/>
</dbReference>
<keyword evidence="1" id="KW-0802">TPR repeat</keyword>
<feature type="coiled-coil region" evidence="2">
    <location>
        <begin position="852"/>
        <end position="879"/>
    </location>
</feature>
<proteinExistence type="predicted"/>
<dbReference type="InterPro" id="IPR011990">
    <property type="entry name" value="TPR-like_helical_dom_sf"/>
</dbReference>
<dbReference type="RefSeq" id="WP_204413195.1">
    <property type="nucleotide sequence ID" value="NZ_JAFBED010000001.1"/>
</dbReference>
<dbReference type="SUPFAM" id="SSF52540">
    <property type="entry name" value="P-loop containing nucleoside triphosphate hydrolases"/>
    <property type="match status" value="1"/>
</dbReference>
<dbReference type="InterPro" id="IPR027417">
    <property type="entry name" value="P-loop_NTPase"/>
</dbReference>
<evidence type="ECO:0000256" key="1">
    <source>
        <dbReference type="PROSITE-ProRule" id="PRU00339"/>
    </source>
</evidence>
<evidence type="ECO:0000313" key="3">
    <source>
        <dbReference type="EMBL" id="MBM7618755.1"/>
    </source>
</evidence>
<reference evidence="3 4" key="1">
    <citation type="submission" date="2021-01" db="EMBL/GenBank/DDBJ databases">
        <title>Genomic Encyclopedia of Type Strains, Phase IV (KMG-IV): sequencing the most valuable type-strain genomes for metagenomic binning, comparative biology and taxonomic classification.</title>
        <authorList>
            <person name="Goeker M."/>
        </authorList>
    </citation>
    <scope>NUCLEOTIDE SEQUENCE [LARGE SCALE GENOMIC DNA]</scope>
    <source>
        <strain evidence="3 4">DSM 25879</strain>
    </source>
</reference>